<dbReference type="InterPro" id="IPR045626">
    <property type="entry name" value="PGDH_ASB_dom"/>
</dbReference>
<dbReference type="InterPro" id="IPR006236">
    <property type="entry name" value="PGDH"/>
</dbReference>
<organism evidence="13 14">
    <name type="scientific">Acidithrix ferrooxidans</name>
    <dbReference type="NCBI Taxonomy" id="1280514"/>
    <lineage>
        <taxon>Bacteria</taxon>
        <taxon>Bacillati</taxon>
        <taxon>Actinomycetota</taxon>
        <taxon>Acidimicrobiia</taxon>
        <taxon>Acidimicrobiales</taxon>
        <taxon>Acidimicrobiaceae</taxon>
        <taxon>Acidithrix</taxon>
    </lineage>
</organism>
<dbReference type="SUPFAM" id="SSF55021">
    <property type="entry name" value="ACT-like"/>
    <property type="match status" value="1"/>
</dbReference>
<keyword evidence="14" id="KW-1185">Reference proteome</keyword>
<dbReference type="Gene3D" id="3.30.1330.90">
    <property type="entry name" value="D-3-phosphoglycerate dehydrogenase, domain 3"/>
    <property type="match status" value="1"/>
</dbReference>
<dbReference type="Pfam" id="PF01842">
    <property type="entry name" value="ACT"/>
    <property type="match status" value="1"/>
</dbReference>
<comment type="similarity">
    <text evidence="3 11">Belongs to the D-isomer specific 2-hydroxyacid dehydrogenase family.</text>
</comment>
<evidence type="ECO:0000256" key="4">
    <source>
        <dbReference type="ARBA" id="ARBA00021582"/>
    </source>
</evidence>
<comment type="function">
    <text evidence="1">Catalyzes the reversible oxidation of 3-phospho-D-glycerate to 3-phosphonooxypyruvate, the first step of the phosphorylated L-serine biosynthesis pathway. Also catalyzes the reversible oxidation of 2-hydroxyglutarate to 2-oxoglutarate.</text>
</comment>
<dbReference type="SUPFAM" id="SSF52283">
    <property type="entry name" value="Formate/glycerate dehydrogenase catalytic domain-like"/>
    <property type="match status" value="1"/>
</dbReference>
<name>A0A0D8HK13_9ACTN</name>
<comment type="caution">
    <text evidence="13">The sequence shown here is derived from an EMBL/GenBank/DDBJ whole genome shotgun (WGS) entry which is preliminary data.</text>
</comment>
<dbReference type="InterPro" id="IPR029753">
    <property type="entry name" value="D-isomer_DH_CS"/>
</dbReference>
<dbReference type="SUPFAM" id="SSF143548">
    <property type="entry name" value="Serine metabolism enzymes domain"/>
    <property type="match status" value="1"/>
</dbReference>
<reference evidence="13 14" key="1">
    <citation type="submission" date="2015-01" db="EMBL/GenBank/DDBJ databases">
        <title>Draft genome of the acidophilic iron oxidizer Acidithrix ferrooxidans strain Py-F3.</title>
        <authorList>
            <person name="Poehlein A."/>
            <person name="Eisen S."/>
            <person name="Schloemann M."/>
            <person name="Johnson B.D."/>
            <person name="Daniel R."/>
            <person name="Muehling M."/>
        </authorList>
    </citation>
    <scope>NUCLEOTIDE SEQUENCE [LARGE SCALE GENOMIC DNA]</scope>
    <source>
        <strain evidence="13 14">Py-F3</strain>
    </source>
</reference>
<keyword evidence="7 11" id="KW-0520">NAD</keyword>
<dbReference type="PROSITE" id="PS00065">
    <property type="entry name" value="D_2_HYDROXYACID_DH_1"/>
    <property type="match status" value="1"/>
</dbReference>
<dbReference type="Gene3D" id="3.30.70.260">
    <property type="match status" value="1"/>
</dbReference>
<dbReference type="PANTHER" id="PTHR42789">
    <property type="entry name" value="D-ISOMER SPECIFIC 2-HYDROXYACID DEHYDROGENASE FAMILY PROTEIN (AFU_ORTHOLOGUE AFUA_6G10090)"/>
    <property type="match status" value="1"/>
</dbReference>
<evidence type="ECO:0000313" key="14">
    <source>
        <dbReference type="Proteomes" id="UP000032360"/>
    </source>
</evidence>
<dbReference type="Pfam" id="PF19304">
    <property type="entry name" value="PGDH_inter"/>
    <property type="match status" value="1"/>
</dbReference>
<keyword evidence="5 11" id="KW-0028">Amino-acid biosynthesis</keyword>
<comment type="catalytic activity">
    <reaction evidence="9">
        <text>(R)-2-hydroxyglutarate + NAD(+) = 2-oxoglutarate + NADH + H(+)</text>
        <dbReference type="Rhea" id="RHEA:49612"/>
        <dbReference type="ChEBI" id="CHEBI:15378"/>
        <dbReference type="ChEBI" id="CHEBI:15801"/>
        <dbReference type="ChEBI" id="CHEBI:16810"/>
        <dbReference type="ChEBI" id="CHEBI:57540"/>
        <dbReference type="ChEBI" id="CHEBI:57945"/>
        <dbReference type="EC" id="1.1.1.399"/>
    </reaction>
</comment>
<dbReference type="PATRIC" id="fig|1280514.3.peg.1096"/>
<evidence type="ECO:0000256" key="5">
    <source>
        <dbReference type="ARBA" id="ARBA00022605"/>
    </source>
</evidence>
<dbReference type="InterPro" id="IPR002912">
    <property type="entry name" value="ACT_dom"/>
</dbReference>
<evidence type="ECO:0000256" key="3">
    <source>
        <dbReference type="ARBA" id="ARBA00005854"/>
    </source>
</evidence>
<dbReference type="InterPro" id="IPR029752">
    <property type="entry name" value="D-isomer_DH_CS1"/>
</dbReference>
<evidence type="ECO:0000313" key="13">
    <source>
        <dbReference type="EMBL" id="KJF18300.1"/>
    </source>
</evidence>
<evidence type="ECO:0000259" key="12">
    <source>
        <dbReference type="PROSITE" id="PS51671"/>
    </source>
</evidence>
<dbReference type="EMBL" id="JXYS01000019">
    <property type="protein sequence ID" value="KJF18300.1"/>
    <property type="molecule type" value="Genomic_DNA"/>
</dbReference>
<dbReference type="GO" id="GO:0051287">
    <property type="term" value="F:NAD binding"/>
    <property type="evidence" value="ECO:0007669"/>
    <property type="project" value="UniProtKB-UniRule"/>
</dbReference>
<dbReference type="EC" id="1.1.1.95" evidence="11"/>
<dbReference type="PROSITE" id="PS51671">
    <property type="entry name" value="ACT"/>
    <property type="match status" value="1"/>
</dbReference>
<dbReference type="NCBIfam" id="TIGR01327">
    <property type="entry name" value="PGDH"/>
    <property type="match status" value="1"/>
</dbReference>
<dbReference type="UniPathway" id="UPA00135">
    <property type="reaction ID" value="UER00196"/>
</dbReference>
<dbReference type="PROSITE" id="PS00671">
    <property type="entry name" value="D_2_HYDROXYACID_DH_3"/>
    <property type="match status" value="1"/>
</dbReference>
<dbReference type="RefSeq" id="WP_052604601.1">
    <property type="nucleotide sequence ID" value="NZ_JXYS01000019.1"/>
</dbReference>
<dbReference type="CDD" id="cd12173">
    <property type="entry name" value="PGDH_4"/>
    <property type="match status" value="1"/>
</dbReference>
<comment type="catalytic activity">
    <reaction evidence="10 11">
        <text>(2R)-3-phosphoglycerate + NAD(+) = 3-phosphooxypyruvate + NADH + H(+)</text>
        <dbReference type="Rhea" id="RHEA:12641"/>
        <dbReference type="ChEBI" id="CHEBI:15378"/>
        <dbReference type="ChEBI" id="CHEBI:18110"/>
        <dbReference type="ChEBI" id="CHEBI:57540"/>
        <dbReference type="ChEBI" id="CHEBI:57945"/>
        <dbReference type="ChEBI" id="CHEBI:58272"/>
        <dbReference type="EC" id="1.1.1.95"/>
    </reaction>
</comment>
<dbReference type="SUPFAM" id="SSF51735">
    <property type="entry name" value="NAD(P)-binding Rossmann-fold domains"/>
    <property type="match status" value="1"/>
</dbReference>
<evidence type="ECO:0000256" key="7">
    <source>
        <dbReference type="ARBA" id="ARBA00023027"/>
    </source>
</evidence>
<dbReference type="GO" id="GO:0004617">
    <property type="term" value="F:phosphoglycerate dehydrogenase activity"/>
    <property type="evidence" value="ECO:0007669"/>
    <property type="project" value="UniProtKB-UniRule"/>
</dbReference>
<dbReference type="GO" id="GO:0006564">
    <property type="term" value="P:L-serine biosynthetic process"/>
    <property type="evidence" value="ECO:0007669"/>
    <property type="project" value="UniProtKB-UniRule"/>
</dbReference>
<evidence type="ECO:0000256" key="11">
    <source>
        <dbReference type="RuleBase" id="RU363003"/>
    </source>
</evidence>
<evidence type="ECO:0000256" key="10">
    <source>
        <dbReference type="ARBA" id="ARBA00048731"/>
    </source>
</evidence>
<dbReference type="InterPro" id="IPR036291">
    <property type="entry name" value="NAD(P)-bd_dom_sf"/>
</dbReference>
<feature type="domain" description="ACT" evidence="12">
    <location>
        <begin position="449"/>
        <end position="521"/>
    </location>
</feature>
<evidence type="ECO:0000256" key="9">
    <source>
        <dbReference type="ARBA" id="ARBA00048126"/>
    </source>
</evidence>
<dbReference type="InterPro" id="IPR006140">
    <property type="entry name" value="D-isomer_DH_NAD-bd"/>
</dbReference>
<keyword evidence="8 11" id="KW-0718">Serine biosynthesis</keyword>
<evidence type="ECO:0000256" key="2">
    <source>
        <dbReference type="ARBA" id="ARBA00005216"/>
    </source>
</evidence>
<dbReference type="InterPro" id="IPR029009">
    <property type="entry name" value="ASB_dom_sf"/>
</dbReference>
<evidence type="ECO:0000256" key="1">
    <source>
        <dbReference type="ARBA" id="ARBA00003800"/>
    </source>
</evidence>
<dbReference type="FunFam" id="3.40.50.720:FF:000021">
    <property type="entry name" value="D-3-phosphoglycerate dehydrogenase"/>
    <property type="match status" value="1"/>
</dbReference>
<protein>
    <recommendedName>
        <fullName evidence="4 11">D-3-phosphoglycerate dehydrogenase</fullName>
        <ecNumber evidence="11">1.1.1.95</ecNumber>
    </recommendedName>
</protein>
<dbReference type="InterPro" id="IPR050857">
    <property type="entry name" value="D-2-hydroxyacid_DH"/>
</dbReference>
<dbReference type="Gene3D" id="3.40.50.720">
    <property type="entry name" value="NAD(P)-binding Rossmann-like Domain"/>
    <property type="match status" value="2"/>
</dbReference>
<proteinExistence type="inferred from homology"/>
<dbReference type="AlphaFoldDB" id="A0A0D8HK13"/>
<dbReference type="STRING" id="1280514.AXFE_08350"/>
<keyword evidence="6 11" id="KW-0560">Oxidoreductase</keyword>
<accession>A0A0D8HK13</accession>
<dbReference type="CDD" id="cd04902">
    <property type="entry name" value="ACT_3PGDH-xct"/>
    <property type="match status" value="1"/>
</dbReference>
<dbReference type="Pfam" id="PF00389">
    <property type="entry name" value="2-Hacid_dh"/>
    <property type="match status" value="1"/>
</dbReference>
<dbReference type="OrthoDB" id="9793626at2"/>
<dbReference type="Proteomes" id="UP000032360">
    <property type="component" value="Unassembled WGS sequence"/>
</dbReference>
<dbReference type="Pfam" id="PF02826">
    <property type="entry name" value="2-Hacid_dh_C"/>
    <property type="match status" value="1"/>
</dbReference>
<evidence type="ECO:0000256" key="8">
    <source>
        <dbReference type="ARBA" id="ARBA00023299"/>
    </source>
</evidence>
<dbReference type="PANTHER" id="PTHR42789:SF1">
    <property type="entry name" value="D-ISOMER SPECIFIC 2-HYDROXYACID DEHYDROGENASE FAMILY PROTEIN (AFU_ORTHOLOGUE AFUA_6G10090)"/>
    <property type="match status" value="1"/>
</dbReference>
<dbReference type="InterPro" id="IPR006139">
    <property type="entry name" value="D-isomer_2_OHA_DH_cat_dom"/>
</dbReference>
<evidence type="ECO:0000256" key="6">
    <source>
        <dbReference type="ARBA" id="ARBA00023002"/>
    </source>
</evidence>
<dbReference type="InterPro" id="IPR045865">
    <property type="entry name" value="ACT-like_dom_sf"/>
</dbReference>
<comment type="pathway">
    <text evidence="2 11">Amino-acid biosynthesis; L-serine biosynthesis; L-serine from 3-phospho-D-glycerate: step 1/3.</text>
</comment>
<sequence>MARILVTEEIADSGLDLLRADGHEVDIQLRLSPQELLEAIKGAAGLIIRSATKVTAEVIDAGSDLLVVGRAGIGLDNVDVDYSTKRGVMVVNAPQSNILSAAELTVALILAQARNIPQAHSALVAGKWERSKWEGVELFGKVLGVVGLGRIGALVAQRALAFGMKLIAYDPYVSSDRARQMGVELVDLDSLMERSDFITIHLPKSKETIGIIGKEMLAKAKPTARVINVARGGIVNEDALFEALSENRIAGAALDVFGTEPCTTSPLFTLKNVVVTPHLGASTSEAQDKAGVTIAEQLKLALAGDFVPFAVNVNAAEVPENVKAYLPLAESLGRFISTLEGSLPDTLTIEYQGLLASGDTRLLSLSALKGIFGAGTNEPVSYVNAPALAKERGLEVKESFSEQAKDYVSLLTLSSGSHSVSATVTGPNKDPRIVAVDSHRVEIPPAQNMLVVRNDDEPGKIGVVATILGNAGYSISSMAVGPSHDGKTALMILSTNVEPTAEILAQIKSAPGIIYARSVSC</sequence>
<gene>
    <name evidence="13" type="primary">serA</name>
    <name evidence="13" type="ORF">AXFE_08350</name>
</gene>